<dbReference type="Proteomes" id="UP001144471">
    <property type="component" value="Unassembled WGS sequence"/>
</dbReference>
<keyword evidence="2" id="KW-1185">Reference proteome</keyword>
<protein>
    <submittedName>
        <fullName evidence="1">Uncharacterized protein</fullName>
    </submittedName>
</protein>
<evidence type="ECO:0000313" key="2">
    <source>
        <dbReference type="Proteomes" id="UP001144471"/>
    </source>
</evidence>
<gene>
    <name evidence="1" type="ORF">PM10SUCC1_30840</name>
</gene>
<dbReference type="EMBL" id="BSDY01000020">
    <property type="protein sequence ID" value="GLI57570.1"/>
    <property type="molecule type" value="Genomic_DNA"/>
</dbReference>
<sequence length="216" mass="25367">MNCYRYLEEEYVNSFLEEGKLRLSSLEKFKKYKDKERGDKTEGRSMVVDYSKGTISFSQAKANAYILCGSSELNPSIAEALQRNSCLEIKSIHDFASRIGMKIGALAYAFSKCFYENKERFLLEEENSLPIGRQGNRRSFRLHFLRKNFEGQPNISEIQYLEEFFIKSKNYSHQKELRIIWLLDNKDQVEESYDVVCPEAAYYCRKINIPYNNTEV</sequence>
<evidence type="ECO:0000313" key="1">
    <source>
        <dbReference type="EMBL" id="GLI57570.1"/>
    </source>
</evidence>
<accession>A0A9W6GP54</accession>
<name>A0A9W6GP54_9FUSO</name>
<reference evidence="1" key="1">
    <citation type="submission" date="2022-12" db="EMBL/GenBank/DDBJ databases">
        <title>Reference genome sequencing for broad-spectrum identification of bacterial and archaeal isolates by mass spectrometry.</title>
        <authorList>
            <person name="Sekiguchi Y."/>
            <person name="Tourlousse D.M."/>
        </authorList>
    </citation>
    <scope>NUCLEOTIDE SEQUENCE</scope>
    <source>
        <strain evidence="1">10succ1</strain>
    </source>
</reference>
<dbReference type="AlphaFoldDB" id="A0A9W6GP54"/>
<organism evidence="1 2">
    <name type="scientific">Propionigenium maris DSM 9537</name>
    <dbReference type="NCBI Taxonomy" id="1123000"/>
    <lineage>
        <taxon>Bacteria</taxon>
        <taxon>Fusobacteriati</taxon>
        <taxon>Fusobacteriota</taxon>
        <taxon>Fusobacteriia</taxon>
        <taxon>Fusobacteriales</taxon>
        <taxon>Fusobacteriaceae</taxon>
        <taxon>Propionigenium</taxon>
    </lineage>
</organism>
<dbReference type="RefSeq" id="WP_281837236.1">
    <property type="nucleotide sequence ID" value="NZ_BSDY01000020.1"/>
</dbReference>
<comment type="caution">
    <text evidence="1">The sequence shown here is derived from an EMBL/GenBank/DDBJ whole genome shotgun (WGS) entry which is preliminary data.</text>
</comment>
<proteinExistence type="predicted"/>